<dbReference type="InterPro" id="IPR056935">
    <property type="entry name" value="Rv0428c-like_C"/>
</dbReference>
<dbReference type="PANTHER" id="PTHR43420">
    <property type="entry name" value="ACETYLTRANSFERASE"/>
    <property type="match status" value="1"/>
</dbReference>
<dbReference type="SUPFAM" id="SSF55729">
    <property type="entry name" value="Acyl-CoA N-acyltransferases (Nat)"/>
    <property type="match status" value="1"/>
</dbReference>
<dbReference type="InterPro" id="IPR016181">
    <property type="entry name" value="Acyl_CoA_acyltransferase"/>
</dbReference>
<dbReference type="RefSeq" id="WP_209603045.1">
    <property type="nucleotide sequence ID" value="NZ_JAGILA010000005.1"/>
</dbReference>
<gene>
    <name evidence="4" type="ORF">J2Z31_003699</name>
</gene>
<dbReference type="PANTHER" id="PTHR43420:SF12">
    <property type="entry name" value="N-ACETYLTRANSFERASE DOMAIN-CONTAINING PROTEIN"/>
    <property type="match status" value="1"/>
</dbReference>
<dbReference type="Gene3D" id="3.40.630.30">
    <property type="match status" value="1"/>
</dbReference>
<proteinExistence type="predicted"/>
<sequence>MTWKDRQSGDHPTAEAVVDLASVRRLEAVGFRAWPANTVHYDGSWLIRLTAGHPSKRLNSVNPLDPSDYRDIAIRLQKASQRFAEHGRSLTVRQTPLTPPQMIAHMDAEGWTVFGHSLVLALDLAERDFGEGIDHLPIKDVRRFADARIRIGKEDPGSNQALVDIISAIKPESGLFLFEDREIGPTAVSLVVHDNDLAGIMQFAIAAPVRRQGIGNALLGTSLRWARLRGAKKAWLQVEAANEAAIELYRKAGFAEVYRYLYRAPRGVGHGNQG</sequence>
<dbReference type="CDD" id="cd04301">
    <property type="entry name" value="NAT_SF"/>
    <property type="match status" value="1"/>
</dbReference>
<evidence type="ECO:0000313" key="4">
    <source>
        <dbReference type="EMBL" id="MBP2237181.1"/>
    </source>
</evidence>
<dbReference type="PROSITE" id="PS51186">
    <property type="entry name" value="GNAT"/>
    <property type="match status" value="1"/>
</dbReference>
<dbReference type="InterPro" id="IPR050680">
    <property type="entry name" value="YpeA/RimI_acetyltransf"/>
</dbReference>
<accession>A0ABS4R2S0</accession>
<keyword evidence="2" id="KW-0012">Acyltransferase</keyword>
<comment type="caution">
    <text evidence="4">The sequence shown here is derived from an EMBL/GenBank/DDBJ whole genome shotgun (WGS) entry which is preliminary data.</text>
</comment>
<dbReference type="InterPro" id="IPR000182">
    <property type="entry name" value="GNAT_dom"/>
</dbReference>
<dbReference type="EMBL" id="JAGILA010000005">
    <property type="protein sequence ID" value="MBP2237181.1"/>
    <property type="molecule type" value="Genomic_DNA"/>
</dbReference>
<evidence type="ECO:0000313" key="5">
    <source>
        <dbReference type="Proteomes" id="UP000730739"/>
    </source>
</evidence>
<evidence type="ECO:0000256" key="1">
    <source>
        <dbReference type="ARBA" id="ARBA00022679"/>
    </source>
</evidence>
<name>A0ABS4R2S0_9HYPH</name>
<evidence type="ECO:0000256" key="2">
    <source>
        <dbReference type="ARBA" id="ARBA00023315"/>
    </source>
</evidence>
<reference evidence="4 5" key="1">
    <citation type="submission" date="2021-03" db="EMBL/GenBank/DDBJ databases">
        <title>Genomic Encyclopedia of Type Strains, Phase IV (KMG-IV): sequencing the most valuable type-strain genomes for metagenomic binning, comparative biology and taxonomic classification.</title>
        <authorList>
            <person name="Goeker M."/>
        </authorList>
    </citation>
    <scope>NUCLEOTIDE SEQUENCE [LARGE SCALE GENOMIC DNA]</scope>
    <source>
        <strain evidence="4 5">DSM 13372</strain>
    </source>
</reference>
<keyword evidence="1" id="KW-0808">Transferase</keyword>
<dbReference type="Pfam" id="PF24553">
    <property type="entry name" value="Rv0428c_C"/>
    <property type="match status" value="1"/>
</dbReference>
<protein>
    <submittedName>
        <fullName evidence="4">GNAT superfamily N-acetyltransferase</fullName>
    </submittedName>
</protein>
<organism evidence="4 5">
    <name type="scientific">Sinorhizobium kostiense</name>
    <dbReference type="NCBI Taxonomy" id="76747"/>
    <lineage>
        <taxon>Bacteria</taxon>
        <taxon>Pseudomonadati</taxon>
        <taxon>Pseudomonadota</taxon>
        <taxon>Alphaproteobacteria</taxon>
        <taxon>Hyphomicrobiales</taxon>
        <taxon>Rhizobiaceae</taxon>
        <taxon>Sinorhizobium/Ensifer group</taxon>
        <taxon>Sinorhizobium</taxon>
    </lineage>
</organism>
<keyword evidence="5" id="KW-1185">Reference proteome</keyword>
<evidence type="ECO:0000259" key="3">
    <source>
        <dbReference type="PROSITE" id="PS51186"/>
    </source>
</evidence>
<dbReference type="Proteomes" id="UP000730739">
    <property type="component" value="Unassembled WGS sequence"/>
</dbReference>
<feature type="domain" description="N-acetyltransferase" evidence="3">
    <location>
        <begin position="136"/>
        <end position="274"/>
    </location>
</feature>